<dbReference type="Proteomes" id="UP001152531">
    <property type="component" value="Unassembled WGS sequence"/>
</dbReference>
<gene>
    <name evidence="1" type="ORF">CLIB1444_03S07888</name>
</gene>
<comment type="caution">
    <text evidence="1">The sequence shown here is derived from an EMBL/GenBank/DDBJ whole genome shotgun (WGS) entry which is preliminary data.</text>
</comment>
<reference evidence="1" key="1">
    <citation type="submission" date="2022-06" db="EMBL/GenBank/DDBJ databases">
        <authorList>
            <person name="Legras J.-L."/>
            <person name="Devillers H."/>
            <person name="Grondin C."/>
        </authorList>
    </citation>
    <scope>NUCLEOTIDE SEQUENCE</scope>
    <source>
        <strain evidence="1">CLIB 1444</strain>
    </source>
</reference>
<evidence type="ECO:0000313" key="1">
    <source>
        <dbReference type="EMBL" id="CAH6720257.1"/>
    </source>
</evidence>
<evidence type="ECO:0000313" key="2">
    <source>
        <dbReference type="Proteomes" id="UP001152531"/>
    </source>
</evidence>
<organism evidence="1 2">
    <name type="scientific">[Candida] jaroonii</name>
    <dbReference type="NCBI Taxonomy" id="467808"/>
    <lineage>
        <taxon>Eukaryota</taxon>
        <taxon>Fungi</taxon>
        <taxon>Dikarya</taxon>
        <taxon>Ascomycota</taxon>
        <taxon>Saccharomycotina</taxon>
        <taxon>Pichiomycetes</taxon>
        <taxon>Debaryomycetaceae</taxon>
        <taxon>Yamadazyma</taxon>
    </lineage>
</organism>
<proteinExistence type="predicted"/>
<sequence>MSKERRNRSSNGCLTCRKRRKKCDELAYPTCQNCDKKGLDCTWSEKTIELHKSMNNVKYFGDDDKKHKKRGKIKESGDVADVPITDREPSLLSESSYTESETKNISPLTNTEAHTELHTKVRTIHTKGDSTEDLRLPDLIKDIPNYKTDKYDFDFGTVEEVNLNDYIDFHDKKSFLERIALQQDIVDE</sequence>
<accession>A0ACA9Y655</accession>
<dbReference type="EMBL" id="CALSDN010000003">
    <property type="protein sequence ID" value="CAH6720257.1"/>
    <property type="molecule type" value="Genomic_DNA"/>
</dbReference>
<name>A0ACA9Y655_9ASCO</name>
<protein>
    <submittedName>
        <fullName evidence="1">Uncharacterized protein</fullName>
    </submittedName>
</protein>
<keyword evidence="2" id="KW-1185">Reference proteome</keyword>